<comment type="caution">
    <text evidence="1">The sequence shown here is derived from an EMBL/GenBank/DDBJ whole genome shotgun (WGS) entry which is preliminary data.</text>
</comment>
<sequence length="110" mass="12822">MLKVEFLYDYEYYGHSIRKGDIVLIPGWIAHKLSAKVVRVISYMHGSTGFVCSFKTIDVLKSERDERIVKINNKIGGYTDKMEELTMRALKLKEQYQSVIDNLYSEHNTI</sequence>
<organism evidence="1">
    <name type="scientific">marine sediment metagenome</name>
    <dbReference type="NCBI Taxonomy" id="412755"/>
    <lineage>
        <taxon>unclassified sequences</taxon>
        <taxon>metagenomes</taxon>
        <taxon>ecological metagenomes</taxon>
    </lineage>
</organism>
<protein>
    <submittedName>
        <fullName evidence="1">Uncharacterized protein</fullName>
    </submittedName>
</protein>
<accession>A0A0F9IS00</accession>
<reference evidence="1" key="1">
    <citation type="journal article" date="2015" name="Nature">
        <title>Complex archaea that bridge the gap between prokaryotes and eukaryotes.</title>
        <authorList>
            <person name="Spang A."/>
            <person name="Saw J.H."/>
            <person name="Jorgensen S.L."/>
            <person name="Zaremba-Niedzwiedzka K."/>
            <person name="Martijn J."/>
            <person name="Lind A.E."/>
            <person name="van Eijk R."/>
            <person name="Schleper C."/>
            <person name="Guy L."/>
            <person name="Ettema T.J."/>
        </authorList>
    </citation>
    <scope>NUCLEOTIDE SEQUENCE</scope>
</reference>
<dbReference type="EMBL" id="LAZR01011734">
    <property type="protein sequence ID" value="KKM60138.1"/>
    <property type="molecule type" value="Genomic_DNA"/>
</dbReference>
<evidence type="ECO:0000313" key="1">
    <source>
        <dbReference type="EMBL" id="KKM60138.1"/>
    </source>
</evidence>
<name>A0A0F9IS00_9ZZZZ</name>
<proteinExistence type="predicted"/>
<gene>
    <name evidence="1" type="ORF">LCGC14_1544810</name>
</gene>
<dbReference type="AlphaFoldDB" id="A0A0F9IS00"/>